<dbReference type="GO" id="GO:0005634">
    <property type="term" value="C:nucleus"/>
    <property type="evidence" value="ECO:0007669"/>
    <property type="project" value="TreeGrafter"/>
</dbReference>
<dbReference type="EMBL" id="CAJPWZ010001542">
    <property type="protein sequence ID" value="CAG2217422.1"/>
    <property type="molecule type" value="Genomic_DNA"/>
</dbReference>
<organism evidence="3 4">
    <name type="scientific">Mytilus edulis</name>
    <name type="common">Blue mussel</name>
    <dbReference type="NCBI Taxonomy" id="6550"/>
    <lineage>
        <taxon>Eukaryota</taxon>
        <taxon>Metazoa</taxon>
        <taxon>Spiralia</taxon>
        <taxon>Lophotrochozoa</taxon>
        <taxon>Mollusca</taxon>
        <taxon>Bivalvia</taxon>
        <taxon>Autobranchia</taxon>
        <taxon>Pteriomorphia</taxon>
        <taxon>Mytilida</taxon>
        <taxon>Mytiloidea</taxon>
        <taxon>Mytilidae</taxon>
        <taxon>Mytilinae</taxon>
        <taxon>Mytilus</taxon>
    </lineage>
</organism>
<feature type="region of interest" description="Disordered" evidence="1">
    <location>
        <begin position="93"/>
        <end position="116"/>
    </location>
</feature>
<dbReference type="InterPro" id="IPR001623">
    <property type="entry name" value="DnaJ_domain"/>
</dbReference>
<reference evidence="3" key="1">
    <citation type="submission" date="2021-03" db="EMBL/GenBank/DDBJ databases">
        <authorList>
            <person name="Bekaert M."/>
        </authorList>
    </citation>
    <scope>NUCLEOTIDE SEQUENCE</scope>
</reference>
<dbReference type="Proteomes" id="UP000683360">
    <property type="component" value="Unassembled WGS sequence"/>
</dbReference>
<dbReference type="PANTHER" id="PTHR43948">
    <property type="entry name" value="DNAJ HOMOLOG SUBFAMILY B"/>
    <property type="match status" value="1"/>
</dbReference>
<gene>
    <name evidence="3" type="ORF">MEDL_31111</name>
</gene>
<feature type="domain" description="J" evidence="2">
    <location>
        <begin position="11"/>
        <end position="68"/>
    </location>
</feature>
<feature type="region of interest" description="Disordered" evidence="1">
    <location>
        <begin position="135"/>
        <end position="217"/>
    </location>
</feature>
<protein>
    <submittedName>
        <fullName evidence="3">DNAJC5</fullName>
    </submittedName>
</protein>
<feature type="compositionally biased region" description="Basic and acidic residues" evidence="1">
    <location>
        <begin position="173"/>
        <end position="196"/>
    </location>
</feature>
<dbReference type="SUPFAM" id="SSF46565">
    <property type="entry name" value="Chaperone J-domain"/>
    <property type="match status" value="1"/>
</dbReference>
<dbReference type="InterPro" id="IPR036869">
    <property type="entry name" value="J_dom_sf"/>
</dbReference>
<feature type="compositionally biased region" description="Polar residues" evidence="1">
    <location>
        <begin position="205"/>
        <end position="217"/>
    </location>
</feature>
<dbReference type="GO" id="GO:0051087">
    <property type="term" value="F:protein-folding chaperone binding"/>
    <property type="evidence" value="ECO:0007669"/>
    <property type="project" value="TreeGrafter"/>
</dbReference>
<dbReference type="Pfam" id="PF00226">
    <property type="entry name" value="DnaJ"/>
    <property type="match status" value="1"/>
</dbReference>
<comment type="caution">
    <text evidence="3">The sequence shown here is derived from an EMBL/GenBank/DDBJ whole genome shotgun (WGS) entry which is preliminary data.</text>
</comment>
<dbReference type="CDD" id="cd06257">
    <property type="entry name" value="DnaJ"/>
    <property type="match status" value="1"/>
</dbReference>
<name>A0A8S3SGW6_MYTED</name>
<proteinExistence type="predicted"/>
<keyword evidence="4" id="KW-1185">Reference proteome</keyword>
<sequence>MALNLAEGRKKYLTVLGLQNDATNEDIKKKYKKLALQHHPDKNPDDPGATETFQRLSQAYFQLTRKYAVNRIVGGCCQSCGCQYCYETDDEEEDFTDEDLEEDDEESYAKYRDDDEEDFITEEDLRKFHSYDDWLKDRDPKKKPNQRTRRARKRLKMKSEKPKTISKKQQLAEQHRREKEMKEISEELKNKLKKNETTNQNLKNAASSQKNNGYVFN</sequence>
<evidence type="ECO:0000313" key="4">
    <source>
        <dbReference type="Proteomes" id="UP000683360"/>
    </source>
</evidence>
<dbReference type="AlphaFoldDB" id="A0A8S3SGW6"/>
<feature type="compositionally biased region" description="Basic residues" evidence="1">
    <location>
        <begin position="143"/>
        <end position="156"/>
    </location>
</feature>
<accession>A0A8S3SGW6</accession>
<dbReference type="SMART" id="SM00271">
    <property type="entry name" value="DnaJ"/>
    <property type="match status" value="1"/>
</dbReference>
<dbReference type="GO" id="GO:0005737">
    <property type="term" value="C:cytoplasm"/>
    <property type="evidence" value="ECO:0007669"/>
    <property type="project" value="TreeGrafter"/>
</dbReference>
<dbReference type="Gene3D" id="1.10.287.110">
    <property type="entry name" value="DnaJ domain"/>
    <property type="match status" value="1"/>
</dbReference>
<dbReference type="OrthoDB" id="10250354at2759"/>
<feature type="compositionally biased region" description="Acidic residues" evidence="1">
    <location>
        <begin position="93"/>
        <end position="106"/>
    </location>
</feature>
<dbReference type="GO" id="GO:0051082">
    <property type="term" value="F:unfolded protein binding"/>
    <property type="evidence" value="ECO:0007669"/>
    <property type="project" value="TreeGrafter"/>
</dbReference>
<evidence type="ECO:0000256" key="1">
    <source>
        <dbReference type="SAM" id="MobiDB-lite"/>
    </source>
</evidence>
<dbReference type="PANTHER" id="PTHR43948:SF10">
    <property type="entry name" value="MRJ, ISOFORM E"/>
    <property type="match status" value="1"/>
</dbReference>
<evidence type="ECO:0000259" key="2">
    <source>
        <dbReference type="PROSITE" id="PS50076"/>
    </source>
</evidence>
<dbReference type="PRINTS" id="PR00625">
    <property type="entry name" value="JDOMAIN"/>
</dbReference>
<dbReference type="PROSITE" id="PS50076">
    <property type="entry name" value="DNAJ_2"/>
    <property type="match status" value="1"/>
</dbReference>
<dbReference type="GO" id="GO:0044183">
    <property type="term" value="F:protein folding chaperone"/>
    <property type="evidence" value="ECO:0007669"/>
    <property type="project" value="TreeGrafter"/>
</dbReference>
<evidence type="ECO:0000313" key="3">
    <source>
        <dbReference type="EMBL" id="CAG2217422.1"/>
    </source>
</evidence>